<reference evidence="2 3" key="1">
    <citation type="submission" date="2016-10" db="EMBL/GenBank/DDBJ databases">
        <authorList>
            <person name="de Groot N.N."/>
        </authorList>
    </citation>
    <scope>NUCLEOTIDE SEQUENCE [LARGE SCALE GENOMIC DNA]</scope>
    <source>
        <strain evidence="2 3">NE2</strain>
    </source>
</reference>
<dbReference type="AlphaFoldDB" id="A0A1I4CV47"/>
<evidence type="ECO:0000313" key="3">
    <source>
        <dbReference type="Proteomes" id="UP000198755"/>
    </source>
</evidence>
<name>A0A1I4CV47_9HYPH</name>
<dbReference type="NCBIfam" id="TIGR03165">
    <property type="entry name" value="F1F0_chp_2"/>
    <property type="match status" value="1"/>
</dbReference>
<dbReference type="STRING" id="1612308.SAMN05444581_12816"/>
<proteinExistence type="predicted"/>
<feature type="transmembrane region" description="Helical" evidence="1">
    <location>
        <begin position="7"/>
        <end position="27"/>
    </location>
</feature>
<dbReference type="Pfam" id="PF12966">
    <property type="entry name" value="AtpR"/>
    <property type="match status" value="1"/>
</dbReference>
<protein>
    <submittedName>
        <fullName evidence="2">F1/F0 ATPase, subunit 2</fullName>
    </submittedName>
</protein>
<keyword evidence="1" id="KW-0472">Membrane</keyword>
<dbReference type="RefSeq" id="WP_091686385.1">
    <property type="nucleotide sequence ID" value="NZ_FOSN01000028.1"/>
</dbReference>
<sequence>MSEILPLSIAAGAGVALGAGYFGGLWWTVLKGVSSPTPALWFLGSLLLRTSLAMTGFYFASGGQWKRLLAALAGFFAARIIVMRVIRTPQDKAHGLESKVRHAP</sequence>
<organism evidence="2 3">
    <name type="scientific">Methylocapsa palsarum</name>
    <dbReference type="NCBI Taxonomy" id="1612308"/>
    <lineage>
        <taxon>Bacteria</taxon>
        <taxon>Pseudomonadati</taxon>
        <taxon>Pseudomonadota</taxon>
        <taxon>Alphaproteobacteria</taxon>
        <taxon>Hyphomicrobiales</taxon>
        <taxon>Beijerinckiaceae</taxon>
        <taxon>Methylocapsa</taxon>
    </lineage>
</organism>
<gene>
    <name evidence="2" type="ORF">SAMN05444581_12816</name>
</gene>
<evidence type="ECO:0000256" key="1">
    <source>
        <dbReference type="SAM" id="Phobius"/>
    </source>
</evidence>
<dbReference type="OrthoDB" id="467414at2"/>
<dbReference type="EMBL" id="FOSN01000028">
    <property type="protein sequence ID" value="SFK84199.1"/>
    <property type="molecule type" value="Genomic_DNA"/>
</dbReference>
<feature type="transmembrane region" description="Helical" evidence="1">
    <location>
        <begin position="68"/>
        <end position="86"/>
    </location>
</feature>
<dbReference type="InterPro" id="IPR017581">
    <property type="entry name" value="AtpR-like"/>
</dbReference>
<accession>A0A1I4CV47</accession>
<feature type="transmembrane region" description="Helical" evidence="1">
    <location>
        <begin position="39"/>
        <end position="61"/>
    </location>
</feature>
<keyword evidence="1" id="KW-1133">Transmembrane helix</keyword>
<evidence type="ECO:0000313" key="2">
    <source>
        <dbReference type="EMBL" id="SFK84199.1"/>
    </source>
</evidence>
<dbReference type="Proteomes" id="UP000198755">
    <property type="component" value="Unassembled WGS sequence"/>
</dbReference>
<keyword evidence="1" id="KW-0812">Transmembrane</keyword>
<keyword evidence="3" id="KW-1185">Reference proteome</keyword>